<gene>
    <name evidence="1" type="ORF">FH972_000796</name>
</gene>
<dbReference type="EMBL" id="CM017321">
    <property type="protein sequence ID" value="KAE7996047.1"/>
    <property type="molecule type" value="Genomic_DNA"/>
</dbReference>
<keyword evidence="2" id="KW-1185">Reference proteome</keyword>
<evidence type="ECO:0000313" key="1">
    <source>
        <dbReference type="EMBL" id="KAE7996047.1"/>
    </source>
</evidence>
<name>A0A5N6Q9Y8_9ROSI</name>
<protein>
    <submittedName>
        <fullName evidence="1">Uncharacterized protein</fullName>
    </submittedName>
</protein>
<accession>A0A5N6Q9Y8</accession>
<sequence>MAIRERSCSIVLRGSAAGCGGNRYCLILWRRMKVTVDGICRADGVRCDGDDGKMKDTAMWI</sequence>
<evidence type="ECO:0000313" key="2">
    <source>
        <dbReference type="Proteomes" id="UP000327013"/>
    </source>
</evidence>
<dbReference type="AlphaFoldDB" id="A0A5N6Q9Y8"/>
<proteinExistence type="predicted"/>
<organism evidence="1 2">
    <name type="scientific">Carpinus fangiana</name>
    <dbReference type="NCBI Taxonomy" id="176857"/>
    <lineage>
        <taxon>Eukaryota</taxon>
        <taxon>Viridiplantae</taxon>
        <taxon>Streptophyta</taxon>
        <taxon>Embryophyta</taxon>
        <taxon>Tracheophyta</taxon>
        <taxon>Spermatophyta</taxon>
        <taxon>Magnoliopsida</taxon>
        <taxon>eudicotyledons</taxon>
        <taxon>Gunneridae</taxon>
        <taxon>Pentapetalae</taxon>
        <taxon>rosids</taxon>
        <taxon>fabids</taxon>
        <taxon>Fagales</taxon>
        <taxon>Betulaceae</taxon>
        <taxon>Carpinus</taxon>
    </lineage>
</organism>
<dbReference type="Proteomes" id="UP000327013">
    <property type="component" value="Chromosome 1"/>
</dbReference>
<reference evidence="1 2" key="1">
    <citation type="submission" date="2019-06" db="EMBL/GenBank/DDBJ databases">
        <title>A chromosomal-level reference genome of Carpinus fangiana (Coryloideae, Betulaceae).</title>
        <authorList>
            <person name="Yang X."/>
            <person name="Wang Z."/>
            <person name="Zhang L."/>
            <person name="Hao G."/>
            <person name="Liu J."/>
            <person name="Yang Y."/>
        </authorList>
    </citation>
    <scope>NUCLEOTIDE SEQUENCE [LARGE SCALE GENOMIC DNA]</scope>
    <source>
        <strain evidence="1">Cfa_2016G</strain>
        <tissue evidence="1">Leaf</tissue>
    </source>
</reference>